<dbReference type="InterPro" id="IPR011335">
    <property type="entry name" value="Restrct_endonuc-II-like"/>
</dbReference>
<dbReference type="GO" id="GO:0004519">
    <property type="term" value="F:endonuclease activity"/>
    <property type="evidence" value="ECO:0007669"/>
    <property type="project" value="UniProtKB-KW"/>
</dbReference>
<dbReference type="InterPro" id="IPR003509">
    <property type="entry name" value="UPF0102_YraN-like"/>
</dbReference>
<dbReference type="STRING" id="1120996.SAMN02746066_01229"/>
<dbReference type="PANTHER" id="PTHR34039">
    <property type="entry name" value="UPF0102 PROTEIN YRAN"/>
    <property type="match status" value="1"/>
</dbReference>
<dbReference type="NCBIfam" id="NF009150">
    <property type="entry name" value="PRK12497.1-3"/>
    <property type="match status" value="1"/>
</dbReference>
<evidence type="ECO:0000313" key="3">
    <source>
        <dbReference type="EMBL" id="SHM22164.1"/>
    </source>
</evidence>
<dbReference type="SUPFAM" id="SSF52980">
    <property type="entry name" value="Restriction endonuclease-like"/>
    <property type="match status" value="1"/>
</dbReference>
<comment type="similarity">
    <text evidence="1 2">Belongs to the UPF0102 family.</text>
</comment>
<protein>
    <recommendedName>
        <fullName evidence="2">UPF0102 protein SAMN02746066_01229</fullName>
    </recommendedName>
</protein>
<organism evidence="3 4">
    <name type="scientific">Anaerosporobacter mobilis DSM 15930</name>
    <dbReference type="NCBI Taxonomy" id="1120996"/>
    <lineage>
        <taxon>Bacteria</taxon>
        <taxon>Bacillati</taxon>
        <taxon>Bacillota</taxon>
        <taxon>Clostridia</taxon>
        <taxon>Lachnospirales</taxon>
        <taxon>Lachnospiraceae</taxon>
        <taxon>Anaerosporobacter</taxon>
    </lineage>
</organism>
<dbReference type="Pfam" id="PF02021">
    <property type="entry name" value="UPF0102"/>
    <property type="match status" value="1"/>
</dbReference>
<dbReference type="Proteomes" id="UP000184038">
    <property type="component" value="Unassembled WGS sequence"/>
</dbReference>
<keyword evidence="4" id="KW-1185">Reference proteome</keyword>
<dbReference type="CDD" id="cd20736">
    <property type="entry name" value="PoNe_Nuclease"/>
    <property type="match status" value="1"/>
</dbReference>
<keyword evidence="3" id="KW-0255">Endonuclease</keyword>
<dbReference type="NCBIfam" id="TIGR00252">
    <property type="entry name" value="YraN family protein"/>
    <property type="match status" value="1"/>
</dbReference>
<evidence type="ECO:0000313" key="4">
    <source>
        <dbReference type="Proteomes" id="UP000184038"/>
    </source>
</evidence>
<dbReference type="PANTHER" id="PTHR34039:SF1">
    <property type="entry name" value="UPF0102 PROTEIN YRAN"/>
    <property type="match status" value="1"/>
</dbReference>
<dbReference type="GO" id="GO:0003676">
    <property type="term" value="F:nucleic acid binding"/>
    <property type="evidence" value="ECO:0007669"/>
    <property type="project" value="InterPro"/>
</dbReference>
<proteinExistence type="inferred from homology"/>
<accession>A0A1M7H0J2</accession>
<dbReference type="AlphaFoldDB" id="A0A1M7H0J2"/>
<reference evidence="3 4" key="1">
    <citation type="submission" date="2016-11" db="EMBL/GenBank/DDBJ databases">
        <authorList>
            <person name="Jaros S."/>
            <person name="Januszkiewicz K."/>
            <person name="Wedrychowicz H."/>
        </authorList>
    </citation>
    <scope>NUCLEOTIDE SEQUENCE [LARGE SCALE GENOMIC DNA]</scope>
    <source>
        <strain evidence="3 4">DSM 15930</strain>
    </source>
</reference>
<dbReference type="InterPro" id="IPR011856">
    <property type="entry name" value="tRNA_endonuc-like_dom_sf"/>
</dbReference>
<dbReference type="HAMAP" id="MF_00048">
    <property type="entry name" value="UPF0102"/>
    <property type="match status" value="1"/>
</dbReference>
<evidence type="ECO:0000256" key="1">
    <source>
        <dbReference type="ARBA" id="ARBA00006738"/>
    </source>
</evidence>
<keyword evidence="3" id="KW-0378">Hydrolase</keyword>
<dbReference type="Gene3D" id="3.40.1350.10">
    <property type="match status" value="1"/>
</dbReference>
<sequence>MGEYNKRKIGSEKEKVAASYLINQGYSIVEMNFFSRNGEIDIIARDANYLVFVEVKYRKDQKLGFAVEAVNYGKMQSIIRTARYYMYSHGYAEDTPCRFDVVAIQGSEVSLIQNAFGQ</sequence>
<keyword evidence="3" id="KW-0540">Nuclease</keyword>
<name>A0A1M7H0J2_9FIRM</name>
<gene>
    <name evidence="3" type="ORF">SAMN02746066_01229</name>
</gene>
<evidence type="ECO:0000256" key="2">
    <source>
        <dbReference type="HAMAP-Rule" id="MF_00048"/>
    </source>
</evidence>
<dbReference type="EMBL" id="FRCP01000007">
    <property type="protein sequence ID" value="SHM22164.1"/>
    <property type="molecule type" value="Genomic_DNA"/>
</dbReference>
<dbReference type="OrthoDB" id="9802516at2"/>
<dbReference type="RefSeq" id="WP_073284607.1">
    <property type="nucleotide sequence ID" value="NZ_FRCP01000007.1"/>
</dbReference>